<evidence type="ECO:0000313" key="2">
    <source>
        <dbReference type="Proteomes" id="UP000324222"/>
    </source>
</evidence>
<name>A0A5B7FL67_PORTR</name>
<gene>
    <name evidence="1" type="ORF">E2C01_042213</name>
</gene>
<accession>A0A5B7FL67</accession>
<reference evidence="1 2" key="1">
    <citation type="submission" date="2019-05" db="EMBL/GenBank/DDBJ databases">
        <title>Another draft genome of Portunus trituberculatus and its Hox gene families provides insights of decapod evolution.</title>
        <authorList>
            <person name="Jeong J.-H."/>
            <person name="Song I."/>
            <person name="Kim S."/>
            <person name="Choi T."/>
            <person name="Kim D."/>
            <person name="Ryu S."/>
            <person name="Kim W."/>
        </authorList>
    </citation>
    <scope>NUCLEOTIDE SEQUENCE [LARGE SCALE GENOMIC DNA]</scope>
    <source>
        <tissue evidence="1">Muscle</tissue>
    </source>
</reference>
<dbReference type="Proteomes" id="UP000324222">
    <property type="component" value="Unassembled WGS sequence"/>
</dbReference>
<organism evidence="1 2">
    <name type="scientific">Portunus trituberculatus</name>
    <name type="common">Swimming crab</name>
    <name type="synonym">Neptunus trituberculatus</name>
    <dbReference type="NCBI Taxonomy" id="210409"/>
    <lineage>
        <taxon>Eukaryota</taxon>
        <taxon>Metazoa</taxon>
        <taxon>Ecdysozoa</taxon>
        <taxon>Arthropoda</taxon>
        <taxon>Crustacea</taxon>
        <taxon>Multicrustacea</taxon>
        <taxon>Malacostraca</taxon>
        <taxon>Eumalacostraca</taxon>
        <taxon>Eucarida</taxon>
        <taxon>Decapoda</taxon>
        <taxon>Pleocyemata</taxon>
        <taxon>Brachyura</taxon>
        <taxon>Eubrachyura</taxon>
        <taxon>Portunoidea</taxon>
        <taxon>Portunidae</taxon>
        <taxon>Portuninae</taxon>
        <taxon>Portunus</taxon>
    </lineage>
</organism>
<keyword evidence="2" id="KW-1185">Reference proteome</keyword>
<evidence type="ECO:0000313" key="1">
    <source>
        <dbReference type="EMBL" id="MPC48440.1"/>
    </source>
</evidence>
<sequence length="56" mass="6519">MLFECIPVFYATKLKIASKTHYFSKEGKYVKKGIFCVLCTKLRNAGKTLYILKRLI</sequence>
<dbReference type="EMBL" id="VSRR010008282">
    <property type="protein sequence ID" value="MPC48440.1"/>
    <property type="molecule type" value="Genomic_DNA"/>
</dbReference>
<proteinExistence type="predicted"/>
<comment type="caution">
    <text evidence="1">The sequence shown here is derived from an EMBL/GenBank/DDBJ whole genome shotgun (WGS) entry which is preliminary data.</text>
</comment>
<protein>
    <submittedName>
        <fullName evidence="1">Uncharacterized protein</fullName>
    </submittedName>
</protein>
<dbReference type="AlphaFoldDB" id="A0A5B7FL67"/>